<gene>
    <name evidence="3" type="ORF">BT96DRAFT_971972</name>
</gene>
<dbReference type="OrthoDB" id="2871810at2759"/>
<feature type="transmembrane region" description="Helical" evidence="2">
    <location>
        <begin position="104"/>
        <end position="122"/>
    </location>
</feature>
<feature type="region of interest" description="Disordered" evidence="1">
    <location>
        <begin position="216"/>
        <end position="244"/>
    </location>
</feature>
<keyword evidence="2" id="KW-0812">Transmembrane</keyword>
<keyword evidence="2" id="KW-0472">Membrane</keyword>
<accession>A0A6A4I913</accession>
<organism evidence="3 4">
    <name type="scientific">Gymnopus androsaceus JB14</name>
    <dbReference type="NCBI Taxonomy" id="1447944"/>
    <lineage>
        <taxon>Eukaryota</taxon>
        <taxon>Fungi</taxon>
        <taxon>Dikarya</taxon>
        <taxon>Basidiomycota</taxon>
        <taxon>Agaricomycotina</taxon>
        <taxon>Agaricomycetes</taxon>
        <taxon>Agaricomycetidae</taxon>
        <taxon>Agaricales</taxon>
        <taxon>Marasmiineae</taxon>
        <taxon>Omphalotaceae</taxon>
        <taxon>Gymnopus</taxon>
    </lineage>
</organism>
<evidence type="ECO:0000256" key="2">
    <source>
        <dbReference type="SAM" id="Phobius"/>
    </source>
</evidence>
<feature type="transmembrane region" description="Helical" evidence="2">
    <location>
        <begin position="180"/>
        <end position="205"/>
    </location>
</feature>
<name>A0A6A4I913_9AGAR</name>
<dbReference type="EMBL" id="ML769402">
    <property type="protein sequence ID" value="KAE9406470.1"/>
    <property type="molecule type" value="Genomic_DNA"/>
</dbReference>
<reference evidence="3" key="1">
    <citation type="journal article" date="2019" name="Environ. Microbiol.">
        <title>Fungal ecological strategies reflected in gene transcription - a case study of two litter decomposers.</title>
        <authorList>
            <person name="Barbi F."/>
            <person name="Kohler A."/>
            <person name="Barry K."/>
            <person name="Baskaran P."/>
            <person name="Daum C."/>
            <person name="Fauchery L."/>
            <person name="Ihrmark K."/>
            <person name="Kuo A."/>
            <person name="LaButti K."/>
            <person name="Lipzen A."/>
            <person name="Morin E."/>
            <person name="Grigoriev I.V."/>
            <person name="Henrissat B."/>
            <person name="Lindahl B."/>
            <person name="Martin F."/>
        </authorList>
    </citation>
    <scope>NUCLEOTIDE SEQUENCE</scope>
    <source>
        <strain evidence="3">JB14</strain>
    </source>
</reference>
<evidence type="ECO:0000313" key="3">
    <source>
        <dbReference type="EMBL" id="KAE9406470.1"/>
    </source>
</evidence>
<protein>
    <submittedName>
        <fullName evidence="3">Uncharacterized protein</fullName>
    </submittedName>
</protein>
<proteinExistence type="predicted"/>
<feature type="transmembrane region" description="Helical" evidence="2">
    <location>
        <begin position="138"/>
        <end position="160"/>
    </location>
</feature>
<evidence type="ECO:0000256" key="1">
    <source>
        <dbReference type="SAM" id="MobiDB-lite"/>
    </source>
</evidence>
<dbReference type="AlphaFoldDB" id="A0A6A4I913"/>
<dbReference type="Proteomes" id="UP000799118">
    <property type="component" value="Unassembled WGS sequence"/>
</dbReference>
<sequence length="340" mass="39906">MEMQRVPKFGVCKTRAERERSASKTKIPQIYVPLRAKPKLFFSDEERARYERERSEKREKTRINLHRLRLSRALLYSLIFLNQATVVVLLLVSFSLGSGTIWEALFQIPSWLSLILIALYFAHRMKYRMFQQIRLRNFVVYTTLFAFALSTATLFTLRIQNGLMCRDFSGIGLMPRSCRIPQFLVAISWVNVALAAIGNAVNYYFARLGRPEEQVPQPLHDPFKDCDIPRSPPPSVKKPRRQLQESELPPSFITNVRYGHRINDSGLYPRLQLLYREFVGRVEEAKAGGRQFPIQEELDMWYKYLYPVSEPENVRYLNYYEDMPPPRKVEEVELRAGWVD</sequence>
<evidence type="ECO:0000313" key="4">
    <source>
        <dbReference type="Proteomes" id="UP000799118"/>
    </source>
</evidence>
<keyword evidence="4" id="KW-1185">Reference proteome</keyword>
<feature type="transmembrane region" description="Helical" evidence="2">
    <location>
        <begin position="73"/>
        <end position="92"/>
    </location>
</feature>
<keyword evidence="2" id="KW-1133">Transmembrane helix</keyword>
<feature type="non-terminal residue" evidence="3">
    <location>
        <position position="340"/>
    </location>
</feature>